<dbReference type="EMBL" id="JANBUP010000043">
    <property type="protein sequence ID" value="KAJ2813569.1"/>
    <property type="molecule type" value="Genomic_DNA"/>
</dbReference>
<proteinExistence type="predicted"/>
<name>A0ACC1LRX3_9FUNG</name>
<feature type="non-terminal residue" evidence="1">
    <location>
        <position position="60"/>
    </location>
</feature>
<sequence>MTNVAVDSGDTPELVGGVASVTLGPEGENDEHQAIITTTATGANVKLSELLGGSDLLNNG</sequence>
<reference evidence="1" key="1">
    <citation type="submission" date="2022-07" db="EMBL/GenBank/DDBJ databases">
        <title>Phylogenomic reconstructions and comparative analyses of Kickxellomycotina fungi.</title>
        <authorList>
            <person name="Reynolds N.K."/>
            <person name="Stajich J.E."/>
            <person name="Barry K."/>
            <person name="Grigoriev I.V."/>
            <person name="Crous P."/>
            <person name="Smith M.E."/>
        </authorList>
    </citation>
    <scope>NUCLEOTIDE SEQUENCE</scope>
    <source>
        <strain evidence="1">CBS 102833</strain>
    </source>
</reference>
<organism evidence="1 2">
    <name type="scientific">Coemansia furcata</name>
    <dbReference type="NCBI Taxonomy" id="417177"/>
    <lineage>
        <taxon>Eukaryota</taxon>
        <taxon>Fungi</taxon>
        <taxon>Fungi incertae sedis</taxon>
        <taxon>Zoopagomycota</taxon>
        <taxon>Kickxellomycotina</taxon>
        <taxon>Kickxellomycetes</taxon>
        <taxon>Kickxellales</taxon>
        <taxon>Kickxellaceae</taxon>
        <taxon>Coemansia</taxon>
    </lineage>
</organism>
<evidence type="ECO:0000313" key="1">
    <source>
        <dbReference type="EMBL" id="KAJ2813569.1"/>
    </source>
</evidence>
<comment type="caution">
    <text evidence="1">The sequence shown here is derived from an EMBL/GenBank/DDBJ whole genome shotgun (WGS) entry which is preliminary data.</text>
</comment>
<evidence type="ECO:0000313" key="2">
    <source>
        <dbReference type="Proteomes" id="UP001140096"/>
    </source>
</evidence>
<protein>
    <submittedName>
        <fullName evidence="1">Uncharacterized protein</fullName>
    </submittedName>
</protein>
<accession>A0ACC1LRX3</accession>
<keyword evidence="2" id="KW-1185">Reference proteome</keyword>
<dbReference type="Proteomes" id="UP001140096">
    <property type="component" value="Unassembled WGS sequence"/>
</dbReference>
<gene>
    <name evidence="1" type="ORF">H4S07_000578</name>
</gene>